<sequence length="326" mass="37068">MDPIKTLDFGNWVSGSDEERQSFAKDLHDELVAVGFVKLCNHGLSNECIDNLFQKTRQFFELPPEEKQKIAYIPGPTLQRGWSTVGSEKSATLDSPENISHDNLEDAKQHFDCGAAEDVKFPNKWPDAHVLPGFQESVEEYFDKCQELGLRTMEALEMGFNQPQDSLLSRFKSHASQFRLNHYPALPVQRLTDGLTNRLWPHADYGVLTFLVQDSVGGLQIWDNINQSGFLPIPCNSRYEIIVNAGGTLQRWTNDFLKAGLHRVVMPDTNQKDGVVPERFSLAFFLHTARSTSAGPLPSFVDKDHPALYDEITTFEFERRRTEQTY</sequence>
<evidence type="ECO:0000256" key="2">
    <source>
        <dbReference type="RuleBase" id="RU003682"/>
    </source>
</evidence>
<dbReference type="Pfam" id="PF03171">
    <property type="entry name" value="2OG-FeII_Oxy"/>
    <property type="match status" value="1"/>
</dbReference>
<organism evidence="4 5">
    <name type="scientific">Penicillium subrubescens</name>
    <dbReference type="NCBI Taxonomy" id="1316194"/>
    <lineage>
        <taxon>Eukaryota</taxon>
        <taxon>Fungi</taxon>
        <taxon>Dikarya</taxon>
        <taxon>Ascomycota</taxon>
        <taxon>Pezizomycotina</taxon>
        <taxon>Eurotiomycetes</taxon>
        <taxon>Eurotiomycetidae</taxon>
        <taxon>Eurotiales</taxon>
        <taxon>Aspergillaceae</taxon>
        <taxon>Penicillium</taxon>
    </lineage>
</organism>
<dbReference type="InterPro" id="IPR005123">
    <property type="entry name" value="Oxoglu/Fe-dep_dioxygenase_dom"/>
</dbReference>
<dbReference type="Gene3D" id="2.60.120.330">
    <property type="entry name" value="B-lactam Antibiotic, Isopenicillin N Synthase, Chain"/>
    <property type="match status" value="1"/>
</dbReference>
<dbReference type="AlphaFoldDB" id="A0A1Q5T0A7"/>
<dbReference type="STRING" id="1316194.A0A1Q5T0A7"/>
<evidence type="ECO:0000256" key="1">
    <source>
        <dbReference type="ARBA" id="ARBA00008056"/>
    </source>
</evidence>
<evidence type="ECO:0000313" key="5">
    <source>
        <dbReference type="Proteomes" id="UP000186955"/>
    </source>
</evidence>
<dbReference type="Proteomes" id="UP000186955">
    <property type="component" value="Unassembled WGS sequence"/>
</dbReference>
<dbReference type="InterPro" id="IPR044861">
    <property type="entry name" value="IPNS-like_FE2OG_OXY"/>
</dbReference>
<keyword evidence="2" id="KW-0560">Oxidoreductase</keyword>
<proteinExistence type="inferred from homology"/>
<feature type="domain" description="Fe2OG dioxygenase" evidence="3">
    <location>
        <begin position="174"/>
        <end position="288"/>
    </location>
</feature>
<dbReference type="PROSITE" id="PS51471">
    <property type="entry name" value="FE2OG_OXY"/>
    <property type="match status" value="1"/>
</dbReference>
<reference evidence="4 5" key="1">
    <citation type="submission" date="2016-10" db="EMBL/GenBank/DDBJ databases">
        <title>Genome sequence of the ascomycete fungus Penicillium subrubescens.</title>
        <authorList>
            <person name="De Vries R.P."/>
            <person name="Peng M."/>
            <person name="Dilokpimol A."/>
            <person name="Hilden K."/>
            <person name="Makela M.R."/>
            <person name="Grigoriev I."/>
            <person name="Riley R."/>
            <person name="Granchi Z."/>
        </authorList>
    </citation>
    <scope>NUCLEOTIDE SEQUENCE [LARGE SCALE GENOMIC DNA]</scope>
    <source>
        <strain evidence="4 5">CBS 132785</strain>
    </source>
</reference>
<accession>A0A1Q5T0A7</accession>
<dbReference type="InterPro" id="IPR050231">
    <property type="entry name" value="Iron_ascorbate_oxido_reductase"/>
</dbReference>
<dbReference type="PANTHER" id="PTHR47990">
    <property type="entry name" value="2-OXOGLUTARATE (2OG) AND FE(II)-DEPENDENT OXYGENASE SUPERFAMILY PROTEIN-RELATED"/>
    <property type="match status" value="1"/>
</dbReference>
<name>A0A1Q5T0A7_9EURO</name>
<protein>
    <submittedName>
        <fullName evidence="4">Gibberellin 20 oxidase 1</fullName>
    </submittedName>
</protein>
<dbReference type="GO" id="GO:0016491">
    <property type="term" value="F:oxidoreductase activity"/>
    <property type="evidence" value="ECO:0007669"/>
    <property type="project" value="UniProtKB-KW"/>
</dbReference>
<dbReference type="GO" id="GO:0044283">
    <property type="term" value="P:small molecule biosynthetic process"/>
    <property type="evidence" value="ECO:0007669"/>
    <property type="project" value="UniProtKB-ARBA"/>
</dbReference>
<dbReference type="OrthoDB" id="288590at2759"/>
<dbReference type="InterPro" id="IPR027443">
    <property type="entry name" value="IPNS-like_sf"/>
</dbReference>
<evidence type="ECO:0000259" key="3">
    <source>
        <dbReference type="PROSITE" id="PS51471"/>
    </source>
</evidence>
<comment type="similarity">
    <text evidence="1 2">Belongs to the iron/ascorbate-dependent oxidoreductase family.</text>
</comment>
<dbReference type="InterPro" id="IPR026992">
    <property type="entry name" value="DIOX_N"/>
</dbReference>
<dbReference type="EMBL" id="MNBE01000723">
    <property type="protein sequence ID" value="OKO93673.1"/>
    <property type="molecule type" value="Genomic_DNA"/>
</dbReference>
<dbReference type="Pfam" id="PF14226">
    <property type="entry name" value="DIOX_N"/>
    <property type="match status" value="1"/>
</dbReference>
<dbReference type="SUPFAM" id="SSF51197">
    <property type="entry name" value="Clavaminate synthase-like"/>
    <property type="match status" value="1"/>
</dbReference>
<keyword evidence="2" id="KW-0408">Iron</keyword>
<keyword evidence="5" id="KW-1185">Reference proteome</keyword>
<keyword evidence="2" id="KW-0479">Metal-binding</keyword>
<gene>
    <name evidence="4" type="ORF">PENSUB_11952</name>
</gene>
<evidence type="ECO:0000313" key="4">
    <source>
        <dbReference type="EMBL" id="OKO93673.1"/>
    </source>
</evidence>
<comment type="caution">
    <text evidence="4">The sequence shown here is derived from an EMBL/GenBank/DDBJ whole genome shotgun (WGS) entry which is preliminary data.</text>
</comment>
<dbReference type="GO" id="GO:0046872">
    <property type="term" value="F:metal ion binding"/>
    <property type="evidence" value="ECO:0007669"/>
    <property type="project" value="UniProtKB-KW"/>
</dbReference>